<comment type="similarity">
    <text evidence="1">Belongs to the GTP cyclohydrolase I type 2/NIF3 family.</text>
</comment>
<evidence type="ECO:0000256" key="2">
    <source>
        <dbReference type="ARBA" id="ARBA00022112"/>
    </source>
</evidence>
<dbReference type="EMBL" id="PYLP01000001">
    <property type="protein sequence ID" value="PST42020.1"/>
    <property type="molecule type" value="Genomic_DNA"/>
</dbReference>
<feature type="binding site" evidence="4">
    <location>
        <position position="222"/>
    </location>
    <ligand>
        <name>a divalent metal cation</name>
        <dbReference type="ChEBI" id="CHEBI:60240"/>
        <label>1</label>
    </ligand>
</feature>
<reference evidence="6" key="2">
    <citation type="journal article" date="2019" name="Int. J. Syst. Evol. Microbiol.">
        <title>Faecalibacillus intestinalis gen. nov., sp. nov. and Faecalibacillus faecis sp. nov., isolated from human faeces.</title>
        <authorList>
            <person name="Seo B."/>
            <person name="Jeon K."/>
            <person name="Baek I."/>
            <person name="Lee Y.M."/>
            <person name="Baek K."/>
            <person name="Ko G."/>
        </authorList>
    </citation>
    <scope>NUCLEOTIDE SEQUENCE</scope>
    <source>
        <strain evidence="6">SNUG30370</strain>
    </source>
</reference>
<dbReference type="EMBL" id="JAJDKZ010000009">
    <property type="protein sequence ID" value="MCB8609869.1"/>
    <property type="molecule type" value="Genomic_DNA"/>
</dbReference>
<dbReference type="Proteomes" id="UP001198439">
    <property type="component" value="Unassembled WGS sequence"/>
</dbReference>
<dbReference type="InterPro" id="IPR036069">
    <property type="entry name" value="DUF34/NIF3_sf"/>
</dbReference>
<evidence type="ECO:0000256" key="3">
    <source>
        <dbReference type="ARBA" id="ARBA00022723"/>
    </source>
</evidence>
<protein>
    <recommendedName>
        <fullName evidence="2">GTP cyclohydrolase 1 type 2 homolog</fullName>
    </recommendedName>
</protein>
<keyword evidence="3 4" id="KW-0479">Metal-binding</keyword>
<accession>A0A2T3G393</accession>
<dbReference type="GeneID" id="77469534"/>
<feature type="binding site" evidence="4">
    <location>
        <position position="64"/>
    </location>
    <ligand>
        <name>a divalent metal cation</name>
        <dbReference type="ChEBI" id="CHEBI:60240"/>
        <label>2</label>
    </ligand>
</feature>
<dbReference type="PANTHER" id="PTHR13799:SF14">
    <property type="entry name" value="GTP CYCLOHYDROLASE 1 TYPE 2 HOMOLOG"/>
    <property type="match status" value="1"/>
</dbReference>
<name>A0A2T3G393_9FIRM</name>
<feature type="binding site" evidence="4">
    <location>
        <position position="65"/>
    </location>
    <ligand>
        <name>a divalent metal cation</name>
        <dbReference type="ChEBI" id="CHEBI:60240"/>
        <label>1</label>
    </ligand>
</feature>
<evidence type="ECO:0000313" key="5">
    <source>
        <dbReference type="EMBL" id="MCB8609869.1"/>
    </source>
</evidence>
<evidence type="ECO:0000313" key="7">
    <source>
        <dbReference type="Proteomes" id="UP000241201"/>
    </source>
</evidence>
<evidence type="ECO:0000256" key="1">
    <source>
        <dbReference type="ARBA" id="ARBA00006964"/>
    </source>
</evidence>
<proteinExistence type="inferred from homology"/>
<dbReference type="Pfam" id="PF01784">
    <property type="entry name" value="DUF34_NIF3"/>
    <property type="match status" value="1"/>
</dbReference>
<evidence type="ECO:0000313" key="6">
    <source>
        <dbReference type="EMBL" id="PST42020.1"/>
    </source>
</evidence>
<dbReference type="GO" id="GO:0046872">
    <property type="term" value="F:metal ion binding"/>
    <property type="evidence" value="ECO:0007669"/>
    <property type="project" value="UniProtKB-KW"/>
</dbReference>
<dbReference type="SUPFAM" id="SSF102705">
    <property type="entry name" value="NIF3 (NGG1p interacting factor 3)-like"/>
    <property type="match status" value="1"/>
</dbReference>
<dbReference type="PANTHER" id="PTHR13799">
    <property type="entry name" value="NGG1 INTERACTING FACTOR 3"/>
    <property type="match status" value="1"/>
</dbReference>
<organism evidence="6 7">
    <name type="scientific">Faecalibacillus faecis</name>
    <dbReference type="NCBI Taxonomy" id="1982628"/>
    <lineage>
        <taxon>Bacteria</taxon>
        <taxon>Bacillati</taxon>
        <taxon>Bacillota</taxon>
        <taxon>Erysipelotrichia</taxon>
        <taxon>Erysipelotrichales</taxon>
        <taxon>Coprobacillaceae</taxon>
        <taxon>Faecalibacillus</taxon>
    </lineage>
</organism>
<feature type="binding site" evidence="4">
    <location>
        <position position="103"/>
    </location>
    <ligand>
        <name>a divalent metal cation</name>
        <dbReference type="ChEBI" id="CHEBI:60240"/>
        <label>1</label>
    </ligand>
</feature>
<dbReference type="InterPro" id="IPR002678">
    <property type="entry name" value="DUF34/NIF3"/>
</dbReference>
<gene>
    <name evidence="6" type="ORF">C7U55_00255</name>
    <name evidence="5" type="ORF">LJD69_04590</name>
</gene>
<dbReference type="GO" id="GO:0005737">
    <property type="term" value="C:cytoplasm"/>
    <property type="evidence" value="ECO:0007669"/>
    <property type="project" value="TreeGrafter"/>
</dbReference>
<reference evidence="5" key="3">
    <citation type="submission" date="2021-10" db="EMBL/GenBank/DDBJ databases">
        <title>Collection of gut derived symbiotic bacterial strains cultured from healthy donors.</title>
        <authorList>
            <person name="Lin H."/>
            <person name="Littmann E."/>
            <person name="Kohout C."/>
            <person name="Pamer E.G."/>
        </authorList>
    </citation>
    <scope>NUCLEOTIDE SEQUENCE</scope>
    <source>
        <strain evidence="5">DFI.4.48</strain>
    </source>
</reference>
<dbReference type="FunFam" id="3.40.1390.30:FF:000001">
    <property type="entry name" value="GTP cyclohydrolase 1 type 2"/>
    <property type="match status" value="1"/>
</dbReference>
<dbReference type="Proteomes" id="UP000241201">
    <property type="component" value="Unassembled WGS sequence"/>
</dbReference>
<feature type="binding site" evidence="4">
    <location>
        <position position="219"/>
    </location>
    <ligand>
        <name>a divalent metal cation</name>
        <dbReference type="ChEBI" id="CHEBI:60240"/>
        <label>1</label>
    </ligand>
</feature>
<dbReference type="AlphaFoldDB" id="A0A2T3G393"/>
<sequence>MKAYEIINYLENYFPLELQMDFDCCGLQIGNRNKEIKKVYIALNADNETLQACIEQDCQMLITHHPFLLEKIKNMDVNEHQGYFISLAMRHDIVVYSLHTCLDRGKNGISMNDWLVNQLGVHGIECYDHYEVGKKAILNQPMEGNTFIKKVKETFHLEHVKYSKNTNKTIEKIAICGGSAADDLEILADQVDCYITGDSKYRHAKYAIDHDCLLIDPGHHLEVIFEKELQKLLDNLPIDTQIHESKDYFNYE</sequence>
<dbReference type="Gene3D" id="3.40.1390.30">
    <property type="entry name" value="NIF3 (NGG1p interacting factor 3)-like"/>
    <property type="match status" value="2"/>
</dbReference>
<evidence type="ECO:0000256" key="4">
    <source>
        <dbReference type="PIRSR" id="PIRSR602678-1"/>
    </source>
</evidence>
<comment type="caution">
    <text evidence="6">The sequence shown here is derived from an EMBL/GenBank/DDBJ whole genome shotgun (WGS) entry which is preliminary data.</text>
</comment>
<dbReference type="RefSeq" id="WP_106986821.1">
    <property type="nucleotide sequence ID" value="NZ_DAWBWI010000177.1"/>
</dbReference>
<reference evidence="7" key="1">
    <citation type="submission" date="2018-03" db="EMBL/GenBank/DDBJ databases">
        <title>Lachnoclostridium SNUG30370 gen.nov., sp.nov., isolated from human faeces.</title>
        <authorList>
            <person name="Seo B."/>
            <person name="Jeon K."/>
            <person name="Ko G."/>
        </authorList>
    </citation>
    <scope>NUCLEOTIDE SEQUENCE [LARGE SCALE GENOMIC DNA]</scope>
    <source>
        <strain evidence="7">SNUG30370</strain>
    </source>
</reference>
<dbReference type="NCBIfam" id="TIGR00486">
    <property type="entry name" value="YbgI_SA1388"/>
    <property type="match status" value="1"/>
</dbReference>
<keyword evidence="7" id="KW-1185">Reference proteome</keyword>